<evidence type="ECO:0000313" key="3">
    <source>
        <dbReference type="Proteomes" id="UP000499080"/>
    </source>
</evidence>
<comment type="caution">
    <text evidence="2">The sequence shown here is derived from an EMBL/GenBank/DDBJ whole genome shotgun (WGS) entry which is preliminary data.</text>
</comment>
<protein>
    <submittedName>
        <fullName evidence="2">Uncharacterized protein</fullName>
    </submittedName>
</protein>
<gene>
    <name evidence="2" type="ORF">AVEN_240309_1</name>
</gene>
<sequence length="104" mass="11521">MTRTALAGTLSKLPHTPCGGTLAGGSSENRVLSLSPPPETETLSLLLRPFRMANRKEPEALIIAKSKEALIGNYEVNENIFFQLLKKNQFEVGATKIFHYKSYK</sequence>
<organism evidence="2 3">
    <name type="scientific">Araneus ventricosus</name>
    <name type="common">Orbweaver spider</name>
    <name type="synonym">Epeira ventricosa</name>
    <dbReference type="NCBI Taxonomy" id="182803"/>
    <lineage>
        <taxon>Eukaryota</taxon>
        <taxon>Metazoa</taxon>
        <taxon>Ecdysozoa</taxon>
        <taxon>Arthropoda</taxon>
        <taxon>Chelicerata</taxon>
        <taxon>Arachnida</taxon>
        <taxon>Araneae</taxon>
        <taxon>Araneomorphae</taxon>
        <taxon>Entelegynae</taxon>
        <taxon>Araneoidea</taxon>
        <taxon>Araneidae</taxon>
        <taxon>Araneus</taxon>
    </lineage>
</organism>
<accession>A0A4Y2FJF7</accession>
<dbReference type="AlphaFoldDB" id="A0A4Y2FJF7"/>
<evidence type="ECO:0000256" key="1">
    <source>
        <dbReference type="SAM" id="MobiDB-lite"/>
    </source>
</evidence>
<reference evidence="2 3" key="1">
    <citation type="journal article" date="2019" name="Sci. Rep.">
        <title>Orb-weaving spider Araneus ventricosus genome elucidates the spidroin gene catalogue.</title>
        <authorList>
            <person name="Kono N."/>
            <person name="Nakamura H."/>
            <person name="Ohtoshi R."/>
            <person name="Moran D.A.P."/>
            <person name="Shinohara A."/>
            <person name="Yoshida Y."/>
            <person name="Fujiwara M."/>
            <person name="Mori M."/>
            <person name="Tomita M."/>
            <person name="Arakawa K."/>
        </authorList>
    </citation>
    <scope>NUCLEOTIDE SEQUENCE [LARGE SCALE GENOMIC DNA]</scope>
</reference>
<feature type="region of interest" description="Disordered" evidence="1">
    <location>
        <begin position="17"/>
        <end position="37"/>
    </location>
</feature>
<name>A0A4Y2FJF7_ARAVE</name>
<keyword evidence="3" id="KW-1185">Reference proteome</keyword>
<proteinExistence type="predicted"/>
<dbReference type="Proteomes" id="UP000499080">
    <property type="component" value="Unassembled WGS sequence"/>
</dbReference>
<dbReference type="EMBL" id="BGPR01000934">
    <property type="protein sequence ID" value="GBM40565.1"/>
    <property type="molecule type" value="Genomic_DNA"/>
</dbReference>
<evidence type="ECO:0000313" key="2">
    <source>
        <dbReference type="EMBL" id="GBM40565.1"/>
    </source>
</evidence>